<sequence length="533" mass="60898">MFSSIQTNIIEPYLVMRQSLAPLKLTRWQLTKIMVRTALDGLPPISFFLLTALVIFLTVVYRKSKKNTRVKAIPGLAVVKRNHAHFLDIIREGRELYPGQPFMAVNKRHSLVVFPPSCFNEIKRLPENTASAKAFFNTTNYGHWSHVGEESPELVKSVIADLTRSLPARIITRQDECRDVFDEVLGRRRDWKEFPLLLTAFEIITQINACSFVGRKLGTNKSWVKSVMMLPIFIHVGVMLLDACPLVLRPFIAPIYFLPSIKNRWDLTRMLTPVLKEDVKEYQEAKDKKEVLRPRPEGKVPFTGFLLSHYKSAEASLKQLVSDYIHLSFDSTPNTAAVLFHVLCELAAHPEAVEVLRQELDEVSVDGKLPGTHLQELRKMDSFLRETFRLHPFGIFTLQRRIMQPVQLSLGPTLPPGTLIAVDGQAIDRSPELWPNPDTFDMYRFYELRRKPGNENRFHFLTTGADSPGWGDGTQACPGRFFATNTLKIALAHFLRNYDVEIKQECLPLRNVPMASGFWSPDDKAVARVRARY</sequence>
<feature type="transmembrane region" description="Helical" evidence="9">
    <location>
        <begin position="41"/>
        <end position="61"/>
    </location>
</feature>
<keyword evidence="6 8" id="KW-0408">Iron</keyword>
<evidence type="ECO:0000256" key="2">
    <source>
        <dbReference type="ARBA" id="ARBA00004167"/>
    </source>
</evidence>
<comment type="subcellular location">
    <subcellularLocation>
        <location evidence="2">Membrane</location>
        <topology evidence="2">Single-pass membrane protein</topology>
    </subcellularLocation>
</comment>
<evidence type="ECO:0000256" key="9">
    <source>
        <dbReference type="SAM" id="Phobius"/>
    </source>
</evidence>
<dbReference type="PANTHER" id="PTHR46206:SF6">
    <property type="entry name" value="CYTOCHROME P450 MONOOXYGENASE AN1598-RELATED"/>
    <property type="match status" value="1"/>
</dbReference>
<dbReference type="GO" id="GO:0020037">
    <property type="term" value="F:heme binding"/>
    <property type="evidence" value="ECO:0007669"/>
    <property type="project" value="InterPro"/>
</dbReference>
<keyword evidence="9" id="KW-1133">Transmembrane helix</keyword>
<keyword evidence="5" id="KW-0560">Oxidoreductase</keyword>
<keyword evidence="7" id="KW-0503">Monooxygenase</keyword>
<dbReference type="PRINTS" id="PR00463">
    <property type="entry name" value="EP450I"/>
</dbReference>
<dbReference type="SUPFAM" id="SSF48264">
    <property type="entry name" value="Cytochrome P450"/>
    <property type="match status" value="1"/>
</dbReference>
<dbReference type="CDD" id="cd11041">
    <property type="entry name" value="CYP503A1-like"/>
    <property type="match status" value="1"/>
</dbReference>
<feature type="transmembrane region" description="Helical" evidence="9">
    <location>
        <begin position="226"/>
        <end position="248"/>
    </location>
</feature>
<accession>A0A5P9W9C9</accession>
<evidence type="ECO:0000256" key="3">
    <source>
        <dbReference type="ARBA" id="ARBA00010617"/>
    </source>
</evidence>
<keyword evidence="9" id="KW-0812">Transmembrane</keyword>
<dbReference type="Gene3D" id="1.10.630.10">
    <property type="entry name" value="Cytochrome P450"/>
    <property type="match status" value="1"/>
</dbReference>
<keyword evidence="9" id="KW-0472">Membrane</keyword>
<feature type="binding site" description="axial binding residue" evidence="8">
    <location>
        <position position="477"/>
    </location>
    <ligand>
        <name>heme</name>
        <dbReference type="ChEBI" id="CHEBI:30413"/>
    </ligand>
    <ligandPart>
        <name>Fe</name>
        <dbReference type="ChEBI" id="CHEBI:18248"/>
    </ligandPart>
</feature>
<protein>
    <submittedName>
        <fullName evidence="10">HffD</fullName>
    </submittedName>
</protein>
<dbReference type="EMBL" id="MN477016">
    <property type="protein sequence ID" value="QFX78104.1"/>
    <property type="molecule type" value="Genomic_DNA"/>
</dbReference>
<keyword evidence="8" id="KW-0349">Heme</keyword>
<gene>
    <name evidence="10" type="primary">hffD</name>
</gene>
<reference evidence="10" key="1">
    <citation type="journal article" date="2019" name="Org. Lett.">
        <title>Investigating the function of cryptic cytochalasan cytochrome P450 monooxygenases using combinatorial biosynthesis.</title>
        <authorList>
            <person name="Wang C."/>
            <person name="Becker K."/>
            <person name="Pfutze S."/>
            <person name="Kuhnert E."/>
            <person name="Stadler M."/>
            <person name="Cox R.J."/>
            <person name="Skellam E."/>
        </authorList>
    </citation>
    <scope>NUCLEOTIDE SEQUENCE</scope>
</reference>
<dbReference type="InterPro" id="IPR002401">
    <property type="entry name" value="Cyt_P450_E_grp-I"/>
</dbReference>
<evidence type="ECO:0000256" key="8">
    <source>
        <dbReference type="PIRSR" id="PIRSR602401-1"/>
    </source>
</evidence>
<dbReference type="GO" id="GO:0005506">
    <property type="term" value="F:iron ion binding"/>
    <property type="evidence" value="ECO:0007669"/>
    <property type="project" value="InterPro"/>
</dbReference>
<comment type="similarity">
    <text evidence="3">Belongs to the cytochrome P450 family.</text>
</comment>
<dbReference type="GO" id="GO:0004497">
    <property type="term" value="F:monooxygenase activity"/>
    <property type="evidence" value="ECO:0007669"/>
    <property type="project" value="UniProtKB-KW"/>
</dbReference>
<dbReference type="GO" id="GO:0016705">
    <property type="term" value="F:oxidoreductase activity, acting on paired donors, with incorporation or reduction of molecular oxygen"/>
    <property type="evidence" value="ECO:0007669"/>
    <property type="project" value="InterPro"/>
</dbReference>
<dbReference type="InterPro" id="IPR001128">
    <property type="entry name" value="Cyt_P450"/>
</dbReference>
<evidence type="ECO:0000256" key="5">
    <source>
        <dbReference type="ARBA" id="ARBA00023002"/>
    </source>
</evidence>
<dbReference type="Pfam" id="PF00067">
    <property type="entry name" value="p450"/>
    <property type="match status" value="1"/>
</dbReference>
<evidence type="ECO:0000256" key="7">
    <source>
        <dbReference type="ARBA" id="ARBA00023033"/>
    </source>
</evidence>
<keyword evidence="4 8" id="KW-0479">Metal-binding</keyword>
<proteinExistence type="inferred from homology"/>
<evidence type="ECO:0000313" key="10">
    <source>
        <dbReference type="EMBL" id="QFX78104.1"/>
    </source>
</evidence>
<evidence type="ECO:0000256" key="1">
    <source>
        <dbReference type="ARBA" id="ARBA00001971"/>
    </source>
</evidence>
<dbReference type="GO" id="GO:0016020">
    <property type="term" value="C:membrane"/>
    <property type="evidence" value="ECO:0007669"/>
    <property type="project" value="UniProtKB-SubCell"/>
</dbReference>
<dbReference type="AlphaFoldDB" id="A0A5P9W9C9"/>
<evidence type="ECO:0000256" key="6">
    <source>
        <dbReference type="ARBA" id="ARBA00023004"/>
    </source>
</evidence>
<evidence type="ECO:0000256" key="4">
    <source>
        <dbReference type="ARBA" id="ARBA00022723"/>
    </source>
</evidence>
<dbReference type="OrthoDB" id="1844152at2759"/>
<dbReference type="PANTHER" id="PTHR46206">
    <property type="entry name" value="CYTOCHROME P450"/>
    <property type="match status" value="1"/>
</dbReference>
<organism evidence="10">
    <name type="scientific">Hypoxylon fragiforme</name>
    <dbReference type="NCBI Taxonomy" id="63214"/>
    <lineage>
        <taxon>Eukaryota</taxon>
        <taxon>Fungi</taxon>
        <taxon>Dikarya</taxon>
        <taxon>Ascomycota</taxon>
        <taxon>Pezizomycotina</taxon>
        <taxon>Sordariomycetes</taxon>
        <taxon>Xylariomycetidae</taxon>
        <taxon>Xylariales</taxon>
        <taxon>Hypoxylaceae</taxon>
        <taxon>Hypoxylon</taxon>
    </lineage>
</organism>
<comment type="cofactor">
    <cofactor evidence="1 8">
        <name>heme</name>
        <dbReference type="ChEBI" id="CHEBI:30413"/>
    </cofactor>
</comment>
<name>A0A5P9W9C9_9PEZI</name>
<dbReference type="InterPro" id="IPR036396">
    <property type="entry name" value="Cyt_P450_sf"/>
</dbReference>